<reference evidence="1" key="2">
    <citation type="journal article" date="2015" name="Data Brief">
        <title>Shoot transcriptome of the giant reed, Arundo donax.</title>
        <authorList>
            <person name="Barrero R.A."/>
            <person name="Guerrero F.D."/>
            <person name="Moolhuijzen P."/>
            <person name="Goolsby J.A."/>
            <person name="Tidwell J."/>
            <person name="Bellgard S.E."/>
            <person name="Bellgard M.I."/>
        </authorList>
    </citation>
    <scope>NUCLEOTIDE SEQUENCE</scope>
    <source>
        <tissue evidence="1">Shoot tissue taken approximately 20 cm above the soil surface</tissue>
    </source>
</reference>
<evidence type="ECO:0000313" key="1">
    <source>
        <dbReference type="EMBL" id="JAE02120.1"/>
    </source>
</evidence>
<proteinExistence type="predicted"/>
<dbReference type="AlphaFoldDB" id="A0A0A9EN48"/>
<reference evidence="1" key="1">
    <citation type="submission" date="2014-09" db="EMBL/GenBank/DDBJ databases">
        <authorList>
            <person name="Magalhaes I.L.F."/>
            <person name="Oliveira U."/>
            <person name="Santos F.R."/>
            <person name="Vidigal T.H.D.A."/>
            <person name="Brescovit A.D."/>
            <person name="Santos A.J."/>
        </authorList>
    </citation>
    <scope>NUCLEOTIDE SEQUENCE</scope>
    <source>
        <tissue evidence="1">Shoot tissue taken approximately 20 cm above the soil surface</tissue>
    </source>
</reference>
<protein>
    <submittedName>
        <fullName evidence="1">Uncharacterized protein</fullName>
    </submittedName>
</protein>
<accession>A0A0A9EN48</accession>
<organism evidence="1">
    <name type="scientific">Arundo donax</name>
    <name type="common">Giant reed</name>
    <name type="synonym">Donax arundinaceus</name>
    <dbReference type="NCBI Taxonomy" id="35708"/>
    <lineage>
        <taxon>Eukaryota</taxon>
        <taxon>Viridiplantae</taxon>
        <taxon>Streptophyta</taxon>
        <taxon>Embryophyta</taxon>
        <taxon>Tracheophyta</taxon>
        <taxon>Spermatophyta</taxon>
        <taxon>Magnoliopsida</taxon>
        <taxon>Liliopsida</taxon>
        <taxon>Poales</taxon>
        <taxon>Poaceae</taxon>
        <taxon>PACMAD clade</taxon>
        <taxon>Arundinoideae</taxon>
        <taxon>Arundineae</taxon>
        <taxon>Arundo</taxon>
    </lineage>
</organism>
<sequence length="92" mass="9961">MWNTVVNYSVGLYLAIYTDNVDFIKGFAQVAGRCAALLAVALLCSAGRCSAQLHWPLLRAPPQPLARALPQQLLATLPRAAACCCSAHHRNR</sequence>
<dbReference type="EMBL" id="GBRH01195776">
    <property type="protein sequence ID" value="JAE02120.1"/>
    <property type="molecule type" value="Transcribed_RNA"/>
</dbReference>
<name>A0A0A9EN48_ARUDO</name>